<organism evidence="4 5">
    <name type="scientific">Chitinophaga flava</name>
    <dbReference type="NCBI Taxonomy" id="2259036"/>
    <lineage>
        <taxon>Bacteria</taxon>
        <taxon>Pseudomonadati</taxon>
        <taxon>Bacteroidota</taxon>
        <taxon>Chitinophagia</taxon>
        <taxon>Chitinophagales</taxon>
        <taxon>Chitinophagaceae</taxon>
        <taxon>Chitinophaga</taxon>
    </lineage>
</organism>
<feature type="domain" description="FecR protein" evidence="2">
    <location>
        <begin position="137"/>
        <end position="224"/>
    </location>
</feature>
<dbReference type="PANTHER" id="PTHR30273">
    <property type="entry name" value="PERIPLASMIC SIGNAL SENSOR AND SIGMA FACTOR ACTIVATOR FECR-RELATED"/>
    <property type="match status" value="1"/>
</dbReference>
<dbReference type="Pfam" id="PF04773">
    <property type="entry name" value="FecR"/>
    <property type="match status" value="1"/>
</dbReference>
<evidence type="ECO:0000313" key="4">
    <source>
        <dbReference type="EMBL" id="RBL92041.1"/>
    </source>
</evidence>
<dbReference type="PANTHER" id="PTHR30273:SF2">
    <property type="entry name" value="PROTEIN FECR"/>
    <property type="match status" value="1"/>
</dbReference>
<evidence type="ECO:0000259" key="3">
    <source>
        <dbReference type="Pfam" id="PF16344"/>
    </source>
</evidence>
<dbReference type="GO" id="GO:0016989">
    <property type="term" value="F:sigma factor antagonist activity"/>
    <property type="evidence" value="ECO:0007669"/>
    <property type="project" value="TreeGrafter"/>
</dbReference>
<dbReference type="OrthoDB" id="663025at2"/>
<dbReference type="AlphaFoldDB" id="A0A365Y1C4"/>
<keyword evidence="1" id="KW-0472">Membrane</keyword>
<reference evidence="4 5" key="1">
    <citation type="submission" date="2018-05" db="EMBL/GenBank/DDBJ databases">
        <title>Chitinophaga sp. K3CV102501T nov., isolated from isolated from a monsoon evergreen broad-leaved forest soil.</title>
        <authorList>
            <person name="Lv Y."/>
        </authorList>
    </citation>
    <scope>NUCLEOTIDE SEQUENCE [LARGE SCALE GENOMIC DNA]</scope>
    <source>
        <strain evidence="4 5">GDMCC 1.1325</strain>
    </source>
</reference>
<dbReference type="RefSeq" id="WP_113614643.1">
    <property type="nucleotide sequence ID" value="NZ_QFFJ01000001.1"/>
</dbReference>
<keyword evidence="1" id="KW-1133">Transmembrane helix</keyword>
<dbReference type="Pfam" id="PF16344">
    <property type="entry name" value="FecR_C"/>
    <property type="match status" value="1"/>
</dbReference>
<evidence type="ECO:0000259" key="2">
    <source>
        <dbReference type="Pfam" id="PF04773"/>
    </source>
</evidence>
<keyword evidence="5" id="KW-1185">Reference proteome</keyword>
<sequence>MKHIIALIQKMKDRKAKAADVTRPETTAEWGGEGMLQQWLRKEFDRTVDSGEQVLTPEKTASILKQLHHKMEEQERQQEPVQRLRVSGSIYRRMLPQVAAVAGLIMLVGLGTIYYSQLQRKRHHPIAAAQHVKFIRNTTGKTVKISLPEGSQVTMEPAATLSFSENAARDITLQGKAVFSVQADEHHPFTVYAGNIITTALGTVFTVDAQTPQQVIVKLETGKVLVRTKDGTAKEDICLLPGEAFQFDPSRHIYSVTKANAGDDHSSKTTVTKHAVLMAFNNAPLYTVLNKLQTAFGVSIHYEHSDVDGAYFTGQVMKTDSLRNILEVICQLNNLELIPGEGNMSIRKVR</sequence>
<comment type="caution">
    <text evidence="4">The sequence shown here is derived from an EMBL/GenBank/DDBJ whole genome shotgun (WGS) entry which is preliminary data.</text>
</comment>
<dbReference type="EMBL" id="QFFJ01000001">
    <property type="protein sequence ID" value="RBL92041.1"/>
    <property type="molecule type" value="Genomic_DNA"/>
</dbReference>
<dbReference type="Proteomes" id="UP000253410">
    <property type="component" value="Unassembled WGS sequence"/>
</dbReference>
<name>A0A365Y1C4_9BACT</name>
<dbReference type="InterPro" id="IPR006860">
    <property type="entry name" value="FecR"/>
</dbReference>
<dbReference type="Gene3D" id="2.60.120.1440">
    <property type="match status" value="1"/>
</dbReference>
<feature type="transmembrane region" description="Helical" evidence="1">
    <location>
        <begin position="94"/>
        <end position="115"/>
    </location>
</feature>
<keyword evidence="1" id="KW-0812">Transmembrane</keyword>
<dbReference type="InterPro" id="IPR012373">
    <property type="entry name" value="Ferrdict_sens_TM"/>
</dbReference>
<protein>
    <recommendedName>
        <fullName evidence="6">FecR protein domain-containing protein</fullName>
    </recommendedName>
</protein>
<proteinExistence type="predicted"/>
<accession>A0A365Y1C4</accession>
<feature type="domain" description="Protein FecR C-terminal" evidence="3">
    <location>
        <begin position="278"/>
        <end position="336"/>
    </location>
</feature>
<dbReference type="InterPro" id="IPR032508">
    <property type="entry name" value="FecR_C"/>
</dbReference>
<dbReference type="Gene3D" id="3.55.50.30">
    <property type="match status" value="1"/>
</dbReference>
<evidence type="ECO:0000256" key="1">
    <source>
        <dbReference type="SAM" id="Phobius"/>
    </source>
</evidence>
<gene>
    <name evidence="4" type="ORF">DF182_05450</name>
</gene>
<evidence type="ECO:0008006" key="6">
    <source>
        <dbReference type="Google" id="ProtNLM"/>
    </source>
</evidence>
<evidence type="ECO:0000313" key="5">
    <source>
        <dbReference type="Proteomes" id="UP000253410"/>
    </source>
</evidence>